<keyword evidence="7 10" id="KW-0067">ATP-binding</keyword>
<dbReference type="Gene3D" id="3.30.310.80">
    <property type="entry name" value="Kinase associated domain 1, KA1"/>
    <property type="match status" value="1"/>
</dbReference>
<feature type="binding site" evidence="10">
    <location>
        <position position="51"/>
    </location>
    <ligand>
        <name>ATP</name>
        <dbReference type="ChEBI" id="CHEBI:30616"/>
    </ligand>
</feature>
<evidence type="ECO:0000256" key="2">
    <source>
        <dbReference type="ARBA" id="ARBA00012513"/>
    </source>
</evidence>
<dbReference type="PANTHER" id="PTHR43895:SF32">
    <property type="entry name" value="SERINE_THREONINE-PROTEIN KINASE CHK1"/>
    <property type="match status" value="1"/>
</dbReference>
<dbReference type="GO" id="GO:0007165">
    <property type="term" value="P:signal transduction"/>
    <property type="evidence" value="ECO:0007669"/>
    <property type="project" value="InterPro"/>
</dbReference>
<dbReference type="OrthoDB" id="193931at2759"/>
<dbReference type="InterPro" id="IPR004041">
    <property type="entry name" value="NAF_dom"/>
</dbReference>
<feature type="domain" description="NAF" evidence="12">
    <location>
        <begin position="346"/>
        <end position="370"/>
    </location>
</feature>
<evidence type="ECO:0000256" key="10">
    <source>
        <dbReference type="PROSITE-ProRule" id="PRU10141"/>
    </source>
</evidence>
<keyword evidence="5 10" id="KW-0547">Nucleotide-binding</keyword>
<gene>
    <name evidence="13" type="ORF">THRCLA_07901</name>
</gene>
<dbReference type="InterPro" id="IPR000719">
    <property type="entry name" value="Prot_kinase_dom"/>
</dbReference>
<keyword evidence="14" id="KW-1185">Reference proteome</keyword>
<dbReference type="GO" id="GO:0005524">
    <property type="term" value="F:ATP binding"/>
    <property type="evidence" value="ECO:0007669"/>
    <property type="project" value="UniProtKB-UniRule"/>
</dbReference>
<dbReference type="Gene3D" id="3.30.200.20">
    <property type="entry name" value="Phosphorylase Kinase, domain 1"/>
    <property type="match status" value="1"/>
</dbReference>
<feature type="domain" description="Protein kinase" evidence="11">
    <location>
        <begin position="525"/>
        <end position="754"/>
    </location>
</feature>
<dbReference type="FunFam" id="1.10.510.10:FF:000279">
    <property type="entry name" value="Non-specific serine/threonine protein kinase"/>
    <property type="match status" value="1"/>
</dbReference>
<dbReference type="InterPro" id="IPR011009">
    <property type="entry name" value="Kinase-like_dom_sf"/>
</dbReference>
<dbReference type="InterPro" id="IPR008271">
    <property type="entry name" value="Ser/Thr_kinase_AS"/>
</dbReference>
<dbReference type="InterPro" id="IPR018451">
    <property type="entry name" value="NAF/FISL_domain"/>
</dbReference>
<evidence type="ECO:0000313" key="13">
    <source>
        <dbReference type="EMBL" id="OQR95406.1"/>
    </source>
</evidence>
<dbReference type="AlphaFoldDB" id="A0A1V9ZBL6"/>
<dbReference type="STRING" id="74557.A0A1V9ZBL6"/>
<protein>
    <recommendedName>
        <fullName evidence="2">non-specific serine/threonine protein kinase</fullName>
        <ecNumber evidence="2">2.7.11.1</ecNumber>
    </recommendedName>
</protein>
<dbReference type="SUPFAM" id="SSF56112">
    <property type="entry name" value="Protein kinase-like (PK-like)"/>
    <property type="match status" value="2"/>
</dbReference>
<dbReference type="CDD" id="cd12195">
    <property type="entry name" value="CIPK_C"/>
    <property type="match status" value="1"/>
</dbReference>
<evidence type="ECO:0000313" key="14">
    <source>
        <dbReference type="Proteomes" id="UP000243217"/>
    </source>
</evidence>
<keyword evidence="6 13" id="KW-0418">Kinase</keyword>
<feature type="domain" description="Protein kinase" evidence="11">
    <location>
        <begin position="22"/>
        <end position="283"/>
    </location>
</feature>
<evidence type="ECO:0000256" key="6">
    <source>
        <dbReference type="ARBA" id="ARBA00022777"/>
    </source>
</evidence>
<dbReference type="PROSITE" id="PS50816">
    <property type="entry name" value="NAF"/>
    <property type="match status" value="1"/>
</dbReference>
<dbReference type="GO" id="GO:0004674">
    <property type="term" value="F:protein serine/threonine kinase activity"/>
    <property type="evidence" value="ECO:0007669"/>
    <property type="project" value="UniProtKB-KW"/>
</dbReference>
<dbReference type="PANTHER" id="PTHR43895">
    <property type="entry name" value="CALCIUM/CALMODULIN-DEPENDENT PROTEIN KINASE KINASE-RELATED"/>
    <property type="match status" value="1"/>
</dbReference>
<evidence type="ECO:0000256" key="8">
    <source>
        <dbReference type="ARBA" id="ARBA00047899"/>
    </source>
</evidence>
<dbReference type="PROSITE" id="PS00107">
    <property type="entry name" value="PROTEIN_KINASE_ATP"/>
    <property type="match status" value="1"/>
</dbReference>
<keyword evidence="3" id="KW-0723">Serine/threonine-protein kinase</keyword>
<evidence type="ECO:0000256" key="7">
    <source>
        <dbReference type="ARBA" id="ARBA00022840"/>
    </source>
</evidence>
<comment type="catalytic activity">
    <reaction evidence="9">
        <text>L-seryl-[protein] + ATP = O-phospho-L-seryl-[protein] + ADP + H(+)</text>
        <dbReference type="Rhea" id="RHEA:17989"/>
        <dbReference type="Rhea" id="RHEA-COMP:9863"/>
        <dbReference type="Rhea" id="RHEA-COMP:11604"/>
        <dbReference type="ChEBI" id="CHEBI:15378"/>
        <dbReference type="ChEBI" id="CHEBI:29999"/>
        <dbReference type="ChEBI" id="CHEBI:30616"/>
        <dbReference type="ChEBI" id="CHEBI:83421"/>
        <dbReference type="ChEBI" id="CHEBI:456216"/>
        <dbReference type="EC" id="2.7.11.1"/>
    </reaction>
</comment>
<evidence type="ECO:0000259" key="12">
    <source>
        <dbReference type="PROSITE" id="PS50816"/>
    </source>
</evidence>
<accession>A0A1V9ZBL6</accession>
<evidence type="ECO:0000256" key="5">
    <source>
        <dbReference type="ARBA" id="ARBA00022741"/>
    </source>
</evidence>
<comment type="catalytic activity">
    <reaction evidence="8">
        <text>L-threonyl-[protein] + ATP = O-phospho-L-threonyl-[protein] + ADP + H(+)</text>
        <dbReference type="Rhea" id="RHEA:46608"/>
        <dbReference type="Rhea" id="RHEA-COMP:11060"/>
        <dbReference type="Rhea" id="RHEA-COMP:11605"/>
        <dbReference type="ChEBI" id="CHEBI:15378"/>
        <dbReference type="ChEBI" id="CHEBI:30013"/>
        <dbReference type="ChEBI" id="CHEBI:30616"/>
        <dbReference type="ChEBI" id="CHEBI:61977"/>
        <dbReference type="ChEBI" id="CHEBI:456216"/>
        <dbReference type="EC" id="2.7.11.1"/>
    </reaction>
</comment>
<dbReference type="EC" id="2.7.11.1" evidence="2"/>
<dbReference type="Proteomes" id="UP000243217">
    <property type="component" value="Unassembled WGS sequence"/>
</dbReference>
<evidence type="ECO:0000256" key="1">
    <source>
        <dbReference type="ARBA" id="ARBA00006234"/>
    </source>
</evidence>
<dbReference type="Pfam" id="PF00069">
    <property type="entry name" value="Pkinase"/>
    <property type="match status" value="2"/>
</dbReference>
<name>A0A1V9ZBL6_9STRA</name>
<organism evidence="13 14">
    <name type="scientific">Thraustotheca clavata</name>
    <dbReference type="NCBI Taxonomy" id="74557"/>
    <lineage>
        <taxon>Eukaryota</taxon>
        <taxon>Sar</taxon>
        <taxon>Stramenopiles</taxon>
        <taxon>Oomycota</taxon>
        <taxon>Saprolegniomycetes</taxon>
        <taxon>Saprolegniales</taxon>
        <taxon>Achlyaceae</taxon>
        <taxon>Thraustotheca</taxon>
    </lineage>
</organism>
<dbReference type="Pfam" id="PF03822">
    <property type="entry name" value="NAF"/>
    <property type="match status" value="1"/>
</dbReference>
<reference evidence="13 14" key="1">
    <citation type="journal article" date="2014" name="Genome Biol. Evol.">
        <title>The secreted proteins of Achlya hypogyna and Thraustotheca clavata identify the ancestral oomycete secretome and reveal gene acquisitions by horizontal gene transfer.</title>
        <authorList>
            <person name="Misner I."/>
            <person name="Blouin N."/>
            <person name="Leonard G."/>
            <person name="Richards T.A."/>
            <person name="Lane C.E."/>
        </authorList>
    </citation>
    <scope>NUCLEOTIDE SEQUENCE [LARGE SCALE GENOMIC DNA]</scope>
    <source>
        <strain evidence="13 14">ATCC 34112</strain>
    </source>
</reference>
<dbReference type="PROSITE" id="PS00108">
    <property type="entry name" value="PROTEIN_KINASE_ST"/>
    <property type="match status" value="1"/>
</dbReference>
<dbReference type="InterPro" id="IPR017441">
    <property type="entry name" value="Protein_kinase_ATP_BS"/>
</dbReference>
<comment type="similarity">
    <text evidence="1">Belongs to the protein kinase superfamily. CAMK Ser/Thr protein kinase family. SNF1 subfamily.</text>
</comment>
<dbReference type="PROSITE" id="PS50011">
    <property type="entry name" value="PROTEIN_KINASE_DOM"/>
    <property type="match status" value="2"/>
</dbReference>
<dbReference type="Gene3D" id="1.10.510.10">
    <property type="entry name" value="Transferase(Phosphotransferase) domain 1"/>
    <property type="match status" value="2"/>
</dbReference>
<evidence type="ECO:0000256" key="3">
    <source>
        <dbReference type="ARBA" id="ARBA00022527"/>
    </source>
</evidence>
<keyword evidence="4" id="KW-0808">Transferase</keyword>
<dbReference type="FunFam" id="3.30.200.20:FF:000096">
    <property type="entry name" value="Non-specific serine/threonine protein kinase"/>
    <property type="match status" value="1"/>
</dbReference>
<feature type="non-terminal residue" evidence="13">
    <location>
        <position position="1"/>
    </location>
</feature>
<evidence type="ECO:0000256" key="4">
    <source>
        <dbReference type="ARBA" id="ARBA00022679"/>
    </source>
</evidence>
<evidence type="ECO:0000259" key="11">
    <source>
        <dbReference type="PROSITE" id="PS50011"/>
    </source>
</evidence>
<dbReference type="SMART" id="SM00220">
    <property type="entry name" value="S_TKc"/>
    <property type="match status" value="1"/>
</dbReference>
<sequence length="754" mass="84297">SRGAQPFDDSSETTMVKKVGKYEIGKTLGEGTFGKVKYAINTETEERVAIKVLDKDKIQKQNMGAQIKKEISIMKMVRHRHVVVLKEVLASRTKIFIVLELITGGELFDKIVSEGRFNEETARFYFRQLVNGVEYCHSQGVCHRDLKPENLLLDENGDLKISDFGLSALYEGGGDGTDGSRASLLHTTCGTPNYVAPEVLADKGYDGRAADVWSIGVILYVLLAGFLPFDEPTMSALFRKIQKAEFSYPSWFSPRVKAILNKILVPDPVTRVTLHDIQQDEWYMDDTNKLERAPAHSAVLTNFEGDDAAERTKMSIEKFKIKPSQADLDAAIQEHADIEGSKKKEAGPKMMNAFDLINMCGGIALNRMFQSFDDKRVKRSTQFTSTLDAATILQSISNHMSAMPNCEVHADSSNFKLKATLTTPKGAVGCTVQIYVLADSLHLVEIRRGKGDIFEYHKWYTALSERMKDLINPSALPSNSSFFLALAAKKQVRHCVHRVTPPSIPGQRIIVHFPSFSLSSTMEAYTVVERLAMTVYGDVVLAESADGLVAIKRSDAACAAMHVTFQNHTITTNKDVEMERVVYEHLLEIGGHRNIVGYVETFQHFGYHHLVLEYSSQGSLRDRILNHRQLMEMLTQLLDAVCFLHANGIVHGDIQPSNVLVFGSCYKLCDFASAIMVSRCNPEEATYLRLKDLQALGSLASSFLGTDMDYRQCTLPILHFLDSIARLSDKRQYIALPTFVRAPHKFRSILIDAL</sequence>
<dbReference type="EMBL" id="JNBS01002115">
    <property type="protein sequence ID" value="OQR95406.1"/>
    <property type="molecule type" value="Genomic_DNA"/>
</dbReference>
<proteinExistence type="inferred from homology"/>
<comment type="caution">
    <text evidence="13">The sequence shown here is derived from an EMBL/GenBank/DDBJ whole genome shotgun (WGS) entry which is preliminary data.</text>
</comment>
<evidence type="ECO:0000256" key="9">
    <source>
        <dbReference type="ARBA" id="ARBA00048679"/>
    </source>
</evidence>